<reference evidence="3" key="1">
    <citation type="journal article" date="2018" name="Front. Microbiol.">
        <title>Genome-Based Analysis Reveals the Taxonomy and Diversity of the Family Idiomarinaceae.</title>
        <authorList>
            <person name="Liu Y."/>
            <person name="Lai Q."/>
            <person name="Shao Z."/>
        </authorList>
    </citation>
    <scope>NUCLEOTIDE SEQUENCE [LARGE SCALE GENOMIC DNA]</scope>
    <source>
        <strain evidence="3">PO-M2</strain>
    </source>
</reference>
<evidence type="ECO:0000313" key="3">
    <source>
        <dbReference type="Proteomes" id="UP000287649"/>
    </source>
</evidence>
<dbReference type="InterPro" id="IPR027417">
    <property type="entry name" value="P-loop_NTPase"/>
</dbReference>
<dbReference type="EMBL" id="PIPX01000001">
    <property type="protein sequence ID" value="RUO56237.1"/>
    <property type="molecule type" value="Genomic_DNA"/>
</dbReference>
<sequence length="268" mass="30737">MRRIARRIRQLLKYPLYLWAYVTRDRQQNGPVFVVGTGRSGTHMLCRCVNKFPQVSDYYGGVESPEMFWSISNATVAQKQLSIFQLGYYAYMMRKVDGLFLDQTHPNLWNVEQLLAAFPKAKFLALKRNVQSVSYSMKKHGGVLKWVKNHTHYPKPNGFLGVTPQNAKVYQEQLSDLQRDVFRWASHMERIDEVAKRFPDNVMVLHYEDVGESMKSTMAAIADFIATPPPSEFLAFKKESLHKRDALTAEELAQIDDALALWGSVAKG</sequence>
<comment type="caution">
    <text evidence="2">The sequence shown here is derived from an EMBL/GenBank/DDBJ whole genome shotgun (WGS) entry which is preliminary data.</text>
</comment>
<dbReference type="Gene3D" id="3.40.50.300">
    <property type="entry name" value="P-loop containing nucleotide triphosphate hydrolases"/>
    <property type="match status" value="1"/>
</dbReference>
<dbReference type="Proteomes" id="UP000287649">
    <property type="component" value="Unassembled WGS sequence"/>
</dbReference>
<protein>
    <recommendedName>
        <fullName evidence="1">Sulfotransferase domain-containing protein</fullName>
    </recommendedName>
</protein>
<dbReference type="GO" id="GO:0008146">
    <property type="term" value="F:sulfotransferase activity"/>
    <property type="evidence" value="ECO:0007669"/>
    <property type="project" value="InterPro"/>
</dbReference>
<dbReference type="AlphaFoldDB" id="A0A432Y5L7"/>
<evidence type="ECO:0000313" key="2">
    <source>
        <dbReference type="EMBL" id="RUO56237.1"/>
    </source>
</evidence>
<dbReference type="RefSeq" id="WP_126771321.1">
    <property type="nucleotide sequence ID" value="NZ_PIPX01000001.1"/>
</dbReference>
<dbReference type="Pfam" id="PF00685">
    <property type="entry name" value="Sulfotransfer_1"/>
    <property type="match status" value="1"/>
</dbReference>
<organism evidence="2 3">
    <name type="scientific">Pseudidiomarina homiensis</name>
    <dbReference type="NCBI Taxonomy" id="364198"/>
    <lineage>
        <taxon>Bacteria</taxon>
        <taxon>Pseudomonadati</taxon>
        <taxon>Pseudomonadota</taxon>
        <taxon>Gammaproteobacteria</taxon>
        <taxon>Alteromonadales</taxon>
        <taxon>Idiomarinaceae</taxon>
        <taxon>Pseudidiomarina</taxon>
    </lineage>
</organism>
<proteinExistence type="predicted"/>
<gene>
    <name evidence="2" type="ORF">CWI70_05660</name>
</gene>
<dbReference type="SUPFAM" id="SSF52540">
    <property type="entry name" value="P-loop containing nucleoside triphosphate hydrolases"/>
    <property type="match status" value="1"/>
</dbReference>
<feature type="domain" description="Sulfotransferase" evidence="1">
    <location>
        <begin position="31"/>
        <end position="228"/>
    </location>
</feature>
<dbReference type="InterPro" id="IPR000863">
    <property type="entry name" value="Sulfotransferase_dom"/>
</dbReference>
<keyword evidence="3" id="KW-1185">Reference proteome</keyword>
<evidence type="ECO:0000259" key="1">
    <source>
        <dbReference type="Pfam" id="PF00685"/>
    </source>
</evidence>
<accession>A0A432Y5L7</accession>
<name>A0A432Y5L7_9GAMM</name>